<protein>
    <submittedName>
        <fullName evidence="1">Uncharacterized protein</fullName>
    </submittedName>
</protein>
<reference evidence="1" key="1">
    <citation type="journal article" date="2015" name="Nature">
        <title>Complex archaea that bridge the gap between prokaryotes and eukaryotes.</title>
        <authorList>
            <person name="Spang A."/>
            <person name="Saw J.H."/>
            <person name="Jorgensen S.L."/>
            <person name="Zaremba-Niedzwiedzka K."/>
            <person name="Martijn J."/>
            <person name="Lind A.E."/>
            <person name="van Eijk R."/>
            <person name="Schleper C."/>
            <person name="Guy L."/>
            <person name="Ettema T.J."/>
        </authorList>
    </citation>
    <scope>NUCLEOTIDE SEQUENCE</scope>
</reference>
<dbReference type="EMBL" id="LAZR01025841">
    <property type="protein sequence ID" value="KKL70637.1"/>
    <property type="molecule type" value="Genomic_DNA"/>
</dbReference>
<evidence type="ECO:0000313" key="1">
    <source>
        <dbReference type="EMBL" id="KKL70637.1"/>
    </source>
</evidence>
<accession>A0A0F9H5T3</accession>
<proteinExistence type="predicted"/>
<gene>
    <name evidence="1" type="ORF">LCGC14_2102920</name>
</gene>
<name>A0A0F9H5T3_9ZZZZ</name>
<dbReference type="AlphaFoldDB" id="A0A0F9H5T3"/>
<sequence>MIQINRLFCLRPSEIAEMEGLDKKNSSVRQLIIQVSDQLKAGEITLIEVTLEEAQAAKARLDAHNVMRLNQFDTQD</sequence>
<comment type="caution">
    <text evidence="1">The sequence shown here is derived from an EMBL/GenBank/DDBJ whole genome shotgun (WGS) entry which is preliminary data.</text>
</comment>
<organism evidence="1">
    <name type="scientific">marine sediment metagenome</name>
    <dbReference type="NCBI Taxonomy" id="412755"/>
    <lineage>
        <taxon>unclassified sequences</taxon>
        <taxon>metagenomes</taxon>
        <taxon>ecological metagenomes</taxon>
    </lineage>
</organism>